<gene>
    <name evidence="2" type="ORF">METZ01_LOCUS42388</name>
</gene>
<feature type="transmembrane region" description="Helical" evidence="1">
    <location>
        <begin position="286"/>
        <end position="306"/>
    </location>
</feature>
<organism evidence="2">
    <name type="scientific">marine metagenome</name>
    <dbReference type="NCBI Taxonomy" id="408172"/>
    <lineage>
        <taxon>unclassified sequences</taxon>
        <taxon>metagenomes</taxon>
        <taxon>ecological metagenomes</taxon>
    </lineage>
</organism>
<name>A0A381REB6_9ZZZZ</name>
<keyword evidence="1" id="KW-0812">Transmembrane</keyword>
<dbReference type="AlphaFoldDB" id="A0A381REB6"/>
<keyword evidence="1" id="KW-0472">Membrane</keyword>
<keyword evidence="1" id="KW-1133">Transmembrane helix</keyword>
<evidence type="ECO:0000313" key="2">
    <source>
        <dbReference type="EMBL" id="SUZ89534.1"/>
    </source>
</evidence>
<feature type="non-terminal residue" evidence="2">
    <location>
        <position position="1"/>
    </location>
</feature>
<evidence type="ECO:0008006" key="3">
    <source>
        <dbReference type="Google" id="ProtNLM"/>
    </source>
</evidence>
<feature type="transmembrane region" description="Helical" evidence="1">
    <location>
        <begin position="39"/>
        <end position="58"/>
    </location>
</feature>
<protein>
    <recommendedName>
        <fullName evidence="3">Lycopene cyclase domain-containing protein</fullName>
    </recommendedName>
</protein>
<accession>A0A381REB6</accession>
<feature type="transmembrane region" description="Helical" evidence="1">
    <location>
        <begin position="181"/>
        <end position="199"/>
    </location>
</feature>
<feature type="transmembrane region" description="Helical" evidence="1">
    <location>
        <begin position="143"/>
        <end position="169"/>
    </location>
</feature>
<reference evidence="2" key="1">
    <citation type="submission" date="2018-05" db="EMBL/GenBank/DDBJ databases">
        <authorList>
            <person name="Lanie J.A."/>
            <person name="Ng W.-L."/>
            <person name="Kazmierczak K.M."/>
            <person name="Andrzejewski T.M."/>
            <person name="Davidsen T.M."/>
            <person name="Wayne K.J."/>
            <person name="Tettelin H."/>
            <person name="Glass J.I."/>
            <person name="Rusch D."/>
            <person name="Podicherti R."/>
            <person name="Tsui H.-C.T."/>
            <person name="Winkler M.E."/>
        </authorList>
    </citation>
    <scope>NUCLEOTIDE SEQUENCE</scope>
</reference>
<sequence length="323" mass="36518">VLNHLDLKASLERLVLIRDERLPVRRIPLREKPLQRYVLPYRGLLGLLLIGIAWPLSWAQTNVGLQYTFFPLWLGFILAIDGLVLRRTGSSLIVRSPKIMAAMFIVAMPYWWAFEGINAITQNWIYIGAEENTDVFDYLESSLAFSVVIPAVFEVSELVGSLSFIKRFARLPALVLERRQVMFAAVLGVLSLVALLLWPSYLFPLTWLSLFLIFDPINCLMGRPSIIAQVRNGDWRLVVTFAIGALVCGFFWEMWNNEATASWEYNVGIFDFARIFQMPLLGYGGYLPFGLETYAVFHFAAGLLGWSSDAHVPLSGDVRASTS</sequence>
<feature type="transmembrane region" description="Helical" evidence="1">
    <location>
        <begin position="97"/>
        <end position="114"/>
    </location>
</feature>
<proteinExistence type="predicted"/>
<feature type="transmembrane region" description="Helical" evidence="1">
    <location>
        <begin position="235"/>
        <end position="255"/>
    </location>
</feature>
<feature type="transmembrane region" description="Helical" evidence="1">
    <location>
        <begin position="64"/>
        <end position="85"/>
    </location>
</feature>
<evidence type="ECO:0000256" key="1">
    <source>
        <dbReference type="SAM" id="Phobius"/>
    </source>
</evidence>
<dbReference type="EMBL" id="UINC01001820">
    <property type="protein sequence ID" value="SUZ89534.1"/>
    <property type="molecule type" value="Genomic_DNA"/>
</dbReference>